<comment type="caution">
    <text evidence="3">The sequence shown here is derived from an EMBL/GenBank/DDBJ whole genome shotgun (WGS) entry which is preliminary data.</text>
</comment>
<dbReference type="GO" id="GO:0044183">
    <property type="term" value="F:protein folding chaperone"/>
    <property type="evidence" value="ECO:0007669"/>
    <property type="project" value="TreeGrafter"/>
</dbReference>
<keyword evidence="4" id="KW-1185">Reference proteome</keyword>
<feature type="region of interest" description="Disordered" evidence="1">
    <location>
        <begin position="1"/>
        <end position="114"/>
    </location>
</feature>
<dbReference type="GO" id="GO:0051087">
    <property type="term" value="F:protein-folding chaperone binding"/>
    <property type="evidence" value="ECO:0007669"/>
    <property type="project" value="TreeGrafter"/>
</dbReference>
<accession>A0AAV2Z9K6</accession>
<feature type="compositionally biased region" description="Low complexity" evidence="1">
    <location>
        <begin position="1"/>
        <end position="17"/>
    </location>
</feature>
<dbReference type="SUPFAM" id="SSF46565">
    <property type="entry name" value="Chaperone J-domain"/>
    <property type="match status" value="1"/>
</dbReference>
<dbReference type="EMBL" id="DAKRPA010000033">
    <property type="protein sequence ID" value="DBA02327.1"/>
    <property type="molecule type" value="Genomic_DNA"/>
</dbReference>
<dbReference type="GO" id="GO:0005737">
    <property type="term" value="C:cytoplasm"/>
    <property type="evidence" value="ECO:0007669"/>
    <property type="project" value="TreeGrafter"/>
</dbReference>
<dbReference type="SMART" id="SM00271">
    <property type="entry name" value="DnaJ"/>
    <property type="match status" value="1"/>
</dbReference>
<dbReference type="Proteomes" id="UP001146120">
    <property type="component" value="Unassembled WGS sequence"/>
</dbReference>
<dbReference type="PROSITE" id="PS00636">
    <property type="entry name" value="DNAJ_1"/>
    <property type="match status" value="1"/>
</dbReference>
<evidence type="ECO:0000256" key="1">
    <source>
        <dbReference type="SAM" id="MobiDB-lite"/>
    </source>
</evidence>
<dbReference type="Gene3D" id="1.10.287.110">
    <property type="entry name" value="DnaJ domain"/>
    <property type="match status" value="1"/>
</dbReference>
<dbReference type="PANTHER" id="PTHR43948:SF10">
    <property type="entry name" value="MRJ, ISOFORM E"/>
    <property type="match status" value="1"/>
</dbReference>
<dbReference type="PANTHER" id="PTHR43948">
    <property type="entry name" value="DNAJ HOMOLOG SUBFAMILY B"/>
    <property type="match status" value="1"/>
</dbReference>
<evidence type="ECO:0000259" key="2">
    <source>
        <dbReference type="PROSITE" id="PS50076"/>
    </source>
</evidence>
<feature type="compositionally biased region" description="Polar residues" evidence="1">
    <location>
        <begin position="96"/>
        <end position="109"/>
    </location>
</feature>
<feature type="domain" description="J" evidence="2">
    <location>
        <begin position="120"/>
        <end position="185"/>
    </location>
</feature>
<name>A0AAV2Z9K6_9STRA</name>
<evidence type="ECO:0000313" key="3">
    <source>
        <dbReference type="EMBL" id="DBA02327.1"/>
    </source>
</evidence>
<sequence>MATPSPTASAALSSPANTRKRRHEDDKVAVSQSEDKAPKQVAQEPPKKRARKSKPNKNKSKSTAKANRASQDSAKAATTQQQHVVDLTGADEENSKPAQRSEPSVTPQEQRAMDQLESDDYFEVLGVARSASEADIKKAYRKLAVQWHPDKNRTNPRAEEFFKNIAEAYEVLSDPEKRKIYERYGKEGLEGKSSGSGGAYNDHFGSGGRAGFSARHARDIFEAFFGGMDPFEEFFGAAMHNGRRGSGRGHVDPMLGFPMRGFGGGMMMDSFFSDPFGGMDGFGSMLGGMSMGMSMGGGGISKSVSSSSYTDRNGHVVMKKTTTTVDANGRTETVTEEYKNGNLVSSSSSTKSRLAGAGRMQLEGGGTSDKNLGRQGSAGRSKSRGFF</sequence>
<dbReference type="GO" id="GO:0005634">
    <property type="term" value="C:nucleus"/>
    <property type="evidence" value="ECO:0007669"/>
    <property type="project" value="TreeGrafter"/>
</dbReference>
<dbReference type="InterPro" id="IPR036869">
    <property type="entry name" value="J_dom_sf"/>
</dbReference>
<dbReference type="CDD" id="cd06257">
    <property type="entry name" value="DnaJ"/>
    <property type="match status" value="1"/>
</dbReference>
<dbReference type="GO" id="GO:0051082">
    <property type="term" value="F:unfolded protein binding"/>
    <property type="evidence" value="ECO:0007669"/>
    <property type="project" value="TreeGrafter"/>
</dbReference>
<organism evidence="3 4">
    <name type="scientific">Lagenidium giganteum</name>
    <dbReference type="NCBI Taxonomy" id="4803"/>
    <lineage>
        <taxon>Eukaryota</taxon>
        <taxon>Sar</taxon>
        <taxon>Stramenopiles</taxon>
        <taxon>Oomycota</taxon>
        <taxon>Peronosporomycetes</taxon>
        <taxon>Pythiales</taxon>
        <taxon>Pythiaceae</taxon>
    </lineage>
</organism>
<dbReference type="AlphaFoldDB" id="A0AAV2Z9K6"/>
<reference evidence="3" key="1">
    <citation type="submission" date="2022-11" db="EMBL/GenBank/DDBJ databases">
        <authorList>
            <person name="Morgan W.R."/>
            <person name="Tartar A."/>
        </authorList>
    </citation>
    <scope>NUCLEOTIDE SEQUENCE</scope>
    <source>
        <strain evidence="3">ARSEF 373</strain>
    </source>
</reference>
<feature type="compositionally biased region" description="Basic and acidic residues" evidence="1">
    <location>
        <begin position="23"/>
        <end position="38"/>
    </location>
</feature>
<reference evidence="3" key="2">
    <citation type="journal article" date="2023" name="Microbiol Resour">
        <title>Decontamination and Annotation of the Draft Genome Sequence of the Oomycete Lagenidium giganteum ARSEF 373.</title>
        <authorList>
            <person name="Morgan W.R."/>
            <person name="Tartar A."/>
        </authorList>
    </citation>
    <scope>NUCLEOTIDE SEQUENCE</scope>
    <source>
        <strain evidence="3">ARSEF 373</strain>
    </source>
</reference>
<feature type="compositionally biased region" description="Polar residues" evidence="1">
    <location>
        <begin position="69"/>
        <end position="83"/>
    </location>
</feature>
<feature type="region of interest" description="Disordered" evidence="1">
    <location>
        <begin position="330"/>
        <end position="387"/>
    </location>
</feature>
<feature type="compositionally biased region" description="Basic residues" evidence="1">
    <location>
        <begin position="48"/>
        <end position="62"/>
    </location>
</feature>
<proteinExistence type="predicted"/>
<evidence type="ECO:0000313" key="4">
    <source>
        <dbReference type="Proteomes" id="UP001146120"/>
    </source>
</evidence>
<dbReference type="PROSITE" id="PS50076">
    <property type="entry name" value="DNAJ_2"/>
    <property type="match status" value="1"/>
</dbReference>
<dbReference type="Pfam" id="PF00226">
    <property type="entry name" value="DnaJ"/>
    <property type="match status" value="1"/>
</dbReference>
<protein>
    <recommendedName>
        <fullName evidence="2">J domain-containing protein</fullName>
    </recommendedName>
</protein>
<dbReference type="InterPro" id="IPR001623">
    <property type="entry name" value="DnaJ_domain"/>
</dbReference>
<gene>
    <name evidence="3" type="ORF">N0F65_006202</name>
</gene>
<dbReference type="InterPro" id="IPR018253">
    <property type="entry name" value="DnaJ_domain_CS"/>
</dbReference>
<dbReference type="PRINTS" id="PR00625">
    <property type="entry name" value="JDOMAIN"/>
</dbReference>